<organism evidence="2 3">
    <name type="scientific">Dictyocaulus viviparus</name>
    <name type="common">Bovine lungworm</name>
    <dbReference type="NCBI Taxonomy" id="29172"/>
    <lineage>
        <taxon>Eukaryota</taxon>
        <taxon>Metazoa</taxon>
        <taxon>Ecdysozoa</taxon>
        <taxon>Nematoda</taxon>
        <taxon>Chromadorea</taxon>
        <taxon>Rhabditida</taxon>
        <taxon>Rhabditina</taxon>
        <taxon>Rhabditomorpha</taxon>
        <taxon>Strongyloidea</taxon>
        <taxon>Metastrongylidae</taxon>
        <taxon>Dictyocaulus</taxon>
    </lineage>
</organism>
<accession>A0A0D8XM83</accession>
<keyword evidence="3" id="KW-1185">Reference proteome</keyword>
<reference evidence="3" key="2">
    <citation type="journal article" date="2016" name="Sci. Rep.">
        <title>Dictyocaulus viviparus genome, variome and transcriptome elucidate lungworm biology and support future intervention.</title>
        <authorList>
            <person name="McNulty S.N."/>
            <person name="Strube C."/>
            <person name="Rosa B.A."/>
            <person name="Martin J.C."/>
            <person name="Tyagi R."/>
            <person name="Choi Y.J."/>
            <person name="Wang Q."/>
            <person name="Hallsworth Pepin K."/>
            <person name="Zhang X."/>
            <person name="Ozersky P."/>
            <person name="Wilson R.K."/>
            <person name="Sternberg P.W."/>
            <person name="Gasser R.B."/>
            <person name="Mitreva M."/>
        </authorList>
    </citation>
    <scope>NUCLEOTIDE SEQUENCE [LARGE SCALE GENOMIC DNA]</scope>
    <source>
        <strain evidence="3">HannoverDv2000</strain>
    </source>
</reference>
<proteinExistence type="predicted"/>
<name>A0A0D8XM83_DICVI</name>
<evidence type="ECO:0000313" key="2">
    <source>
        <dbReference type="EMBL" id="KJH43496.1"/>
    </source>
</evidence>
<dbReference type="OrthoDB" id="5808628at2759"/>
<feature type="region of interest" description="Disordered" evidence="1">
    <location>
        <begin position="163"/>
        <end position="192"/>
    </location>
</feature>
<sequence>MMVEDDEAKLYAAHDKIRFLNRELVMQEDPLVQIAALKKKIAMSQERAQGIVSMANKRIAYLTELWKETSQNETDVFSRAITALDNISASRTQHENSRNESSRIANDLRHFLANLQHTANLSTGIVSCSTAENQSTDIKPVKAILPPVTPATTTTVLAVPSTSLPKTTKPAVTETKLQNTEVAQKNSDKPSS</sequence>
<evidence type="ECO:0000256" key="1">
    <source>
        <dbReference type="SAM" id="MobiDB-lite"/>
    </source>
</evidence>
<reference evidence="2 3" key="1">
    <citation type="submission" date="2013-11" db="EMBL/GenBank/DDBJ databases">
        <title>Draft genome of the bovine lungworm Dictyocaulus viviparus.</title>
        <authorList>
            <person name="Mitreva M."/>
        </authorList>
    </citation>
    <scope>NUCLEOTIDE SEQUENCE [LARGE SCALE GENOMIC DNA]</scope>
    <source>
        <strain evidence="2 3">HannoverDv2000</strain>
    </source>
</reference>
<dbReference type="EMBL" id="KN716553">
    <property type="protein sequence ID" value="KJH43496.1"/>
    <property type="molecule type" value="Genomic_DNA"/>
</dbReference>
<feature type="compositionally biased region" description="Polar residues" evidence="1">
    <location>
        <begin position="175"/>
        <end position="185"/>
    </location>
</feature>
<dbReference type="Proteomes" id="UP000053766">
    <property type="component" value="Unassembled WGS sequence"/>
</dbReference>
<protein>
    <submittedName>
        <fullName evidence="2">Uncharacterized protein</fullName>
    </submittedName>
</protein>
<gene>
    <name evidence="2" type="ORF">DICVIV_10476</name>
</gene>
<dbReference type="AlphaFoldDB" id="A0A0D8XM83"/>
<evidence type="ECO:0000313" key="3">
    <source>
        <dbReference type="Proteomes" id="UP000053766"/>
    </source>
</evidence>